<dbReference type="Proteomes" id="UP001500782">
    <property type="component" value="Unassembled WGS sequence"/>
</dbReference>
<dbReference type="InterPro" id="IPR011528">
    <property type="entry name" value="NERD"/>
</dbReference>
<dbReference type="RefSeq" id="WP_343803124.1">
    <property type="nucleotide sequence ID" value="NZ_BAAADJ010000063.1"/>
</dbReference>
<evidence type="ECO:0000313" key="2">
    <source>
        <dbReference type="EMBL" id="GAA0345050.1"/>
    </source>
</evidence>
<organism evidence="2 3">
    <name type="scientific">Bacillus carboniphilus</name>
    <dbReference type="NCBI Taxonomy" id="86663"/>
    <lineage>
        <taxon>Bacteria</taxon>
        <taxon>Bacillati</taxon>
        <taxon>Bacillota</taxon>
        <taxon>Bacilli</taxon>
        <taxon>Bacillales</taxon>
        <taxon>Bacillaceae</taxon>
        <taxon>Bacillus</taxon>
    </lineage>
</organism>
<protein>
    <submittedName>
        <fullName evidence="2">Nuclease-related domain-containing protein</fullName>
    </submittedName>
</protein>
<sequence>MFLKPREIPIQLQKEDALLRLLPKSHPKYDDIKKSTQKGWAGYRGEKELDYQLSFLPANQYYIIPHIRIPIDSQFFQIDTLILCSNFALLIESKNIYGTLHFDYASQQVTRTYKDQTEGFSNPIQQVKRQKFQFQRWLNTHFKKIIPCHHLVSIGFPKTIVKAPNSVYQHVLHAEHIPEKIAALHKLDSSQNLTTYMIKKISNLLIEHNTPLEFDVIEYYKIQKNELLTGILCPQCARYHLRRAHSFWECPSCDFKSHEIHVPKINDFLTIFGQISIQECHSLMGLSSRHTARRILQSMNLTMINKGRSTIYKKPVTDAQHP</sequence>
<accession>A0ABN0WRT9</accession>
<reference evidence="2 3" key="1">
    <citation type="journal article" date="2019" name="Int. J. Syst. Evol. Microbiol.">
        <title>The Global Catalogue of Microorganisms (GCM) 10K type strain sequencing project: providing services to taxonomists for standard genome sequencing and annotation.</title>
        <authorList>
            <consortium name="The Broad Institute Genomics Platform"/>
            <consortium name="The Broad Institute Genome Sequencing Center for Infectious Disease"/>
            <person name="Wu L."/>
            <person name="Ma J."/>
        </authorList>
    </citation>
    <scope>NUCLEOTIDE SEQUENCE [LARGE SCALE GENOMIC DNA]</scope>
    <source>
        <strain evidence="2 3">JCM 9731</strain>
    </source>
</reference>
<comment type="caution">
    <text evidence="2">The sequence shown here is derived from an EMBL/GenBank/DDBJ whole genome shotgun (WGS) entry which is preliminary data.</text>
</comment>
<evidence type="ECO:0000259" key="1">
    <source>
        <dbReference type="PROSITE" id="PS50965"/>
    </source>
</evidence>
<name>A0ABN0WRT9_9BACI</name>
<dbReference type="Pfam" id="PF08378">
    <property type="entry name" value="NERD"/>
    <property type="match status" value="1"/>
</dbReference>
<gene>
    <name evidence="2" type="ORF">GCM10008967_39360</name>
</gene>
<evidence type="ECO:0000313" key="3">
    <source>
        <dbReference type="Proteomes" id="UP001500782"/>
    </source>
</evidence>
<dbReference type="PROSITE" id="PS50965">
    <property type="entry name" value="NERD"/>
    <property type="match status" value="1"/>
</dbReference>
<proteinExistence type="predicted"/>
<keyword evidence="3" id="KW-1185">Reference proteome</keyword>
<feature type="domain" description="NERD" evidence="1">
    <location>
        <begin position="41"/>
        <end position="157"/>
    </location>
</feature>
<dbReference type="EMBL" id="BAAADJ010000063">
    <property type="protein sequence ID" value="GAA0345050.1"/>
    <property type="molecule type" value="Genomic_DNA"/>
</dbReference>